<sequence length="324" mass="37960">MIFSAIFCIWGFRDFSIGYDTVAYCKYFEAITEESVFHTLLHVEIGYKLLNKLYSIASDEYRVLLIGNTLLLCLLLWKTLKDNALFPFTSMYLLVVSIYFFTIFDWARQGIAMGIVYAGFGYLRNKQYFYYAAIIILASLFHYSAIALILLIAFLKLKFTILRSLILICITIAIHIYYNIAISFFSDFFPNFLYLSYFKVENTNRGGTMLLFLSLFMIFLFICLINNLDINRNFEQRLLAWCFLIGTCASILSLKMWWFGRLAIMFNIPVLIFLPNILSQGIRGNLSRFLYFNAIYIIPGMYFIAWIYVVSPVAFGYVPYKFMW</sequence>
<keyword evidence="3" id="KW-1185">Reference proteome</keyword>
<reference evidence="2 3" key="1">
    <citation type="submission" date="2022-06" db="EMBL/GenBank/DDBJ databases">
        <title>Isolation of gut microbiota from human fecal samples.</title>
        <authorList>
            <person name="Pamer E.G."/>
            <person name="Barat B."/>
            <person name="Waligurski E."/>
            <person name="Medina S."/>
            <person name="Paddock L."/>
            <person name="Mostad J."/>
        </authorList>
    </citation>
    <scope>NUCLEOTIDE SEQUENCE [LARGE SCALE GENOMIC DNA]</scope>
    <source>
        <strain evidence="2 3">DFI.9.90</strain>
    </source>
</reference>
<keyword evidence="1" id="KW-0812">Transmembrane</keyword>
<dbReference type="InterPro" id="IPR049458">
    <property type="entry name" value="EpsG-like"/>
</dbReference>
<proteinExistence type="predicted"/>
<feature type="transmembrane region" description="Helical" evidence="1">
    <location>
        <begin position="264"/>
        <end position="282"/>
    </location>
</feature>
<accession>A0AAW5K345</accession>
<evidence type="ECO:0000313" key="3">
    <source>
        <dbReference type="Proteomes" id="UP001205919"/>
    </source>
</evidence>
<protein>
    <submittedName>
        <fullName evidence="2">EpsG family protein</fullName>
    </submittedName>
</protein>
<name>A0AAW5K345_9BACT</name>
<feature type="transmembrane region" description="Helical" evidence="1">
    <location>
        <begin position="84"/>
        <end position="108"/>
    </location>
</feature>
<feature type="transmembrane region" description="Helical" evidence="1">
    <location>
        <begin position="128"/>
        <end position="153"/>
    </location>
</feature>
<feature type="transmembrane region" description="Helical" evidence="1">
    <location>
        <begin position="206"/>
        <end position="226"/>
    </location>
</feature>
<dbReference type="Pfam" id="PF14897">
    <property type="entry name" value="EpsG"/>
    <property type="match status" value="1"/>
</dbReference>
<dbReference type="AlphaFoldDB" id="A0AAW5K345"/>
<feature type="transmembrane region" description="Helical" evidence="1">
    <location>
        <begin position="238"/>
        <end position="258"/>
    </location>
</feature>
<feature type="transmembrane region" description="Helical" evidence="1">
    <location>
        <begin position="165"/>
        <end position="186"/>
    </location>
</feature>
<keyword evidence="1" id="KW-1133">Transmembrane helix</keyword>
<dbReference type="RefSeq" id="WP_187118660.1">
    <property type="nucleotide sequence ID" value="NZ_CABKQM010000008.1"/>
</dbReference>
<feature type="transmembrane region" description="Helical" evidence="1">
    <location>
        <begin position="294"/>
        <end position="318"/>
    </location>
</feature>
<evidence type="ECO:0000313" key="2">
    <source>
        <dbReference type="EMBL" id="MCQ4815225.1"/>
    </source>
</evidence>
<dbReference type="EMBL" id="JANFYT010000030">
    <property type="protein sequence ID" value="MCQ4815225.1"/>
    <property type="molecule type" value="Genomic_DNA"/>
</dbReference>
<comment type="caution">
    <text evidence="2">The sequence shown here is derived from an EMBL/GenBank/DDBJ whole genome shotgun (WGS) entry which is preliminary data.</text>
</comment>
<evidence type="ECO:0000256" key="1">
    <source>
        <dbReference type="SAM" id="Phobius"/>
    </source>
</evidence>
<organism evidence="2 3">
    <name type="scientific">Cloacibacillus evryensis</name>
    <dbReference type="NCBI Taxonomy" id="508460"/>
    <lineage>
        <taxon>Bacteria</taxon>
        <taxon>Thermotogati</taxon>
        <taxon>Synergistota</taxon>
        <taxon>Synergistia</taxon>
        <taxon>Synergistales</taxon>
        <taxon>Synergistaceae</taxon>
        <taxon>Cloacibacillus</taxon>
    </lineage>
</organism>
<keyword evidence="1" id="KW-0472">Membrane</keyword>
<dbReference type="Proteomes" id="UP001205919">
    <property type="component" value="Unassembled WGS sequence"/>
</dbReference>
<gene>
    <name evidence="2" type="ORF">NE630_12355</name>
</gene>